<keyword evidence="2" id="KW-0675">Receptor</keyword>
<evidence type="ECO:0000313" key="2">
    <source>
        <dbReference type="EMBL" id="MDR6528503.1"/>
    </source>
</evidence>
<keyword evidence="1" id="KW-0813">Transport</keyword>
<comment type="subcellular location">
    <subcellularLocation>
        <location evidence="1">Cell outer membrane</location>
        <topology evidence="1">Multi-pass membrane protein</topology>
    </subcellularLocation>
</comment>
<evidence type="ECO:0000256" key="1">
    <source>
        <dbReference type="PROSITE-ProRule" id="PRU01360"/>
    </source>
</evidence>
<keyword evidence="1" id="KW-1134">Transmembrane beta strand</keyword>
<keyword evidence="1" id="KW-0472">Membrane</keyword>
<sequence>MKITIPKPCHENWGNMPPEEKGRFCSVCSKTVRDFRSSSDEEIMNAFSGPSENICGNFNESQLNRELQYSFVNSLFAKFAVGFILTTGGFVSVSAQQHIKNDTVEIAELKDVVMPEVRKDSIARGRMRLGGGKVINRKDIEPVYIVDGKIIDYKSFSSLDQNSIKDMKIVKGDEATALYGEKAKNGVIVISTKKKIKK</sequence>
<dbReference type="PROSITE" id="PS52016">
    <property type="entry name" value="TONB_DEPENDENT_REC_3"/>
    <property type="match status" value="1"/>
</dbReference>
<dbReference type="InterPro" id="IPR039426">
    <property type="entry name" value="TonB-dep_rcpt-like"/>
</dbReference>
<keyword evidence="1" id="KW-0998">Cell outer membrane</keyword>
<dbReference type="AlphaFoldDB" id="A0AAE3YEA2"/>
<dbReference type="SUPFAM" id="SSF56935">
    <property type="entry name" value="Porins"/>
    <property type="match status" value="1"/>
</dbReference>
<dbReference type="Proteomes" id="UP001184861">
    <property type="component" value="Unassembled WGS sequence"/>
</dbReference>
<evidence type="ECO:0000313" key="3">
    <source>
        <dbReference type="Proteomes" id="UP001184861"/>
    </source>
</evidence>
<keyword evidence="1" id="KW-0812">Transmembrane</keyword>
<protein>
    <submittedName>
        <fullName evidence="2">TonB-dependent SusC/RagA subfamily outer membrane receptor</fullName>
    </submittedName>
</protein>
<gene>
    <name evidence="2" type="ORF">J2787_003940</name>
</gene>
<dbReference type="InterPro" id="IPR037066">
    <property type="entry name" value="Plug_dom_sf"/>
</dbReference>
<dbReference type="Gene3D" id="2.170.130.10">
    <property type="entry name" value="TonB-dependent receptor, plug domain"/>
    <property type="match status" value="1"/>
</dbReference>
<name>A0AAE3YEA2_9FLAO</name>
<comment type="similarity">
    <text evidence="1">Belongs to the TonB-dependent receptor family.</text>
</comment>
<comment type="caution">
    <text evidence="2">The sequence shown here is derived from an EMBL/GenBank/DDBJ whole genome shotgun (WGS) entry which is preliminary data.</text>
</comment>
<dbReference type="RefSeq" id="WP_202269821.1">
    <property type="nucleotide sequence ID" value="NZ_JAVDQY010000005.1"/>
</dbReference>
<organism evidence="2 3">
    <name type="scientific">Chryseobacterium rhizosphaerae</name>
    <dbReference type="NCBI Taxonomy" id="395937"/>
    <lineage>
        <taxon>Bacteria</taxon>
        <taxon>Pseudomonadati</taxon>
        <taxon>Bacteroidota</taxon>
        <taxon>Flavobacteriia</taxon>
        <taxon>Flavobacteriales</taxon>
        <taxon>Weeksellaceae</taxon>
        <taxon>Chryseobacterium group</taxon>
        <taxon>Chryseobacterium</taxon>
    </lineage>
</organism>
<dbReference type="GO" id="GO:0009279">
    <property type="term" value="C:cell outer membrane"/>
    <property type="evidence" value="ECO:0007669"/>
    <property type="project" value="UniProtKB-SubCell"/>
</dbReference>
<dbReference type="EMBL" id="JAVDQY010000005">
    <property type="protein sequence ID" value="MDR6528503.1"/>
    <property type="molecule type" value="Genomic_DNA"/>
</dbReference>
<accession>A0AAE3YEA2</accession>
<reference evidence="2" key="1">
    <citation type="submission" date="2023-07" db="EMBL/GenBank/DDBJ databases">
        <title>Sorghum-associated microbial communities from plants grown in Nebraska, USA.</title>
        <authorList>
            <person name="Schachtman D."/>
        </authorList>
    </citation>
    <scope>NUCLEOTIDE SEQUENCE</scope>
    <source>
        <strain evidence="2">DS2360</strain>
    </source>
</reference>
<proteinExistence type="inferred from homology"/>